<dbReference type="Gene3D" id="1.20.120.1500">
    <property type="entry name" value="Pre-hexon-linking protein IIIa"/>
    <property type="match status" value="1"/>
</dbReference>
<dbReference type="Proteomes" id="UP000680608">
    <property type="component" value="Segment"/>
</dbReference>
<evidence type="ECO:0000256" key="9">
    <source>
        <dbReference type="ARBA" id="ARBA00023219"/>
    </source>
</evidence>
<evidence type="ECO:0000256" key="11">
    <source>
        <dbReference type="SAM" id="MobiDB-lite"/>
    </source>
</evidence>
<feature type="compositionally biased region" description="Pro residues" evidence="11">
    <location>
        <begin position="454"/>
        <end position="467"/>
    </location>
</feature>
<dbReference type="RefSeq" id="YP_010798275.1">
    <property type="nucleotide sequence ID" value="NC_076398.1"/>
</dbReference>
<dbReference type="GeneID" id="80536415"/>
<keyword evidence="13" id="KW-1185">Reference proteome</keyword>
<evidence type="ECO:0000256" key="8">
    <source>
        <dbReference type="ARBA" id="ARBA00023093"/>
    </source>
</evidence>
<evidence type="ECO:0000256" key="6">
    <source>
        <dbReference type="ARBA" id="ARBA00022844"/>
    </source>
</evidence>
<organism evidence="12 13">
    <name type="scientific">Psittacine adenovirus 5</name>
    <dbReference type="NCBI Taxonomy" id="2499624"/>
    <lineage>
        <taxon>Viruses</taxon>
        <taxon>Varidnaviria</taxon>
        <taxon>Bamfordvirae</taxon>
        <taxon>Preplasmiviricota</taxon>
        <taxon>Polisuviricotina</taxon>
        <taxon>Pharingeaviricetes</taxon>
        <taxon>Rowavirales</taxon>
        <taxon>Adenoviridae</taxon>
        <taxon>Siadenovirus</taxon>
        <taxon>Siadenovirus viridis</taxon>
        <taxon>Psittacine siadenovirus D</taxon>
    </lineage>
</organism>
<keyword evidence="3" id="KW-0167">Capsid protein</keyword>
<evidence type="ECO:0000256" key="1">
    <source>
        <dbReference type="ARBA" id="ARBA00010762"/>
    </source>
</evidence>
<protein>
    <submittedName>
        <fullName evidence="12">PIIIa</fullName>
    </submittedName>
</protein>
<keyword evidence="4" id="KW-1048">Host nucleus</keyword>
<keyword evidence="2" id="KW-0597">Phosphoprotein</keyword>
<sequence length="510" mass="57997">MASKEVVADILTGTAPVLSKEFRQMPLANKIIQLEKAIVQPKKSDTPTMLSMVVKQLVDTGAIYPDEASAVYSRLLDRLVKYNSLRNHQGLESLVQDIQQGQRSTVVNQLKDVKSMSNMVVLQNFLSRLPKTVSSGQQNYVAFQGLLKQFVIDYNQFIELYRSGPDTFLQYNFGPAVQKVNLSQAFDNLSKIWGLKITNEKDIPSLTALLQPQTRYLLLLLSPIAIEQYFTPDSFIWYLFKLYKNTVAPPMSGEPVEELGDIIASLGPSYDQLKLRQGLNYLVTNQQREYTPTVSDLTKEEEALLRYVQTLLKTKIVNMRRTLKQADLDNVVQNLNPTVFQGHLAFLNKLFDFFSKVLQINPQYLTQIIFDAEWKPPSVFFLKSVLTPQDLMHVPPPKPVPDIVFSAPPVPVPRTVFLPPRLVHKPRRVQERRPYRPVEPVITTDTDTESEVEPPLPLPPPIPAPRQRPPVTVDVENLSAVFSKLKGKGIDTQLLKDIRQRVRNVNVRPY</sequence>
<dbReference type="InterPro" id="IPR003479">
    <property type="entry name" value="Hex_IIIa"/>
</dbReference>
<evidence type="ECO:0000256" key="5">
    <source>
        <dbReference type="ARBA" id="ARBA00022612"/>
    </source>
</evidence>
<dbReference type="GO" id="GO:0098021">
    <property type="term" value="C:viral capsid, decoration"/>
    <property type="evidence" value="ECO:0007669"/>
    <property type="project" value="UniProtKB-KW"/>
</dbReference>
<evidence type="ECO:0000256" key="4">
    <source>
        <dbReference type="ARBA" id="ARBA00022562"/>
    </source>
</evidence>
<comment type="similarity">
    <text evidence="1">Belongs to the adenoviridae hexon-linking protein IIIa family.</text>
</comment>
<evidence type="ECO:0000256" key="3">
    <source>
        <dbReference type="ARBA" id="ARBA00022561"/>
    </source>
</evidence>
<dbReference type="EMBL" id="MK695679">
    <property type="protein sequence ID" value="QER78601.1"/>
    <property type="molecule type" value="Genomic_DNA"/>
</dbReference>
<evidence type="ECO:0000313" key="12">
    <source>
        <dbReference type="EMBL" id="QER78601.1"/>
    </source>
</evidence>
<dbReference type="Pfam" id="PF02455">
    <property type="entry name" value="Hex_IIIa"/>
    <property type="match status" value="1"/>
</dbReference>
<dbReference type="InterPro" id="IPR043053">
    <property type="entry name" value="Hex_IIIa_N"/>
</dbReference>
<keyword evidence="7" id="KW-0426">Late protein</keyword>
<keyword evidence="6" id="KW-0946">Virion</keyword>
<comment type="subunit">
    <text evidence="10">Interacts with hexon proteins; this interaction tethers the peripentonal hexons to hexons situated in the facet. Interacts with the penton protein (via N-terminus). Interacts with packaging protein 3; this interaction is required to promote correct genome packaging.</text>
</comment>
<evidence type="ECO:0000256" key="2">
    <source>
        <dbReference type="ARBA" id="ARBA00022553"/>
    </source>
</evidence>
<evidence type="ECO:0000313" key="13">
    <source>
        <dbReference type="Proteomes" id="UP000680608"/>
    </source>
</evidence>
<proteinExistence type="inferred from homology"/>
<dbReference type="KEGG" id="vg:80536415"/>
<evidence type="ECO:0000256" key="10">
    <source>
        <dbReference type="ARBA" id="ARBA00046738"/>
    </source>
</evidence>
<feature type="region of interest" description="Disordered" evidence="11">
    <location>
        <begin position="443"/>
        <end position="467"/>
    </location>
</feature>
<accession>A0A5J6DCV7</accession>
<keyword evidence="8" id="KW-1232">Capsid decoration protein</keyword>
<keyword evidence="5" id="KW-1188">Viral release from host cell</keyword>
<reference evidence="12 13" key="1">
    <citation type="submission" date="2019-03" db="EMBL/GenBank/DDBJ databases">
        <title>Histologic, ultrastructural, and complete genome sequence of a siadenovirus in a Pacific parrotlet (Forpus coelestis).</title>
        <authorList>
            <person name="Gregory C.R."/>
            <person name="Nilsen R.A."/>
            <person name="Linn S.C."/>
            <person name="Hokamp J.A."/>
            <person name="Cianciolo R.E."/>
            <person name="Ritchie B.W."/>
        </authorList>
    </citation>
    <scope>NUCLEOTIDE SEQUENCE [LARGE SCALE GENOMIC DNA]</scope>
    <source>
        <strain evidence="12">IDL19-3602</strain>
    </source>
</reference>
<keyword evidence="9" id="KW-0231">Viral genome packaging</keyword>
<evidence type="ECO:0000256" key="7">
    <source>
        <dbReference type="ARBA" id="ARBA00022921"/>
    </source>
</evidence>
<name>A0A5J6DCV7_9ADEN</name>